<proteinExistence type="predicted"/>
<keyword evidence="2" id="KW-1185">Reference proteome</keyword>
<dbReference type="Proteomes" id="UP000268007">
    <property type="component" value="Unassembled WGS sequence"/>
</dbReference>
<gene>
    <name evidence="1" type="ORF">BDD43_0254</name>
</gene>
<sequence length="49" mass="5757">MGLITILKFYVKFLLAVKNTWQLNYKLAVTAIIYKTKNTNFPFTVVIKF</sequence>
<name>A0A495IVY8_9SPHI</name>
<dbReference type="EMBL" id="RBKU01000001">
    <property type="protein sequence ID" value="RKR80158.1"/>
    <property type="molecule type" value="Genomic_DNA"/>
</dbReference>
<comment type="caution">
    <text evidence="1">The sequence shown here is derived from an EMBL/GenBank/DDBJ whole genome shotgun (WGS) entry which is preliminary data.</text>
</comment>
<reference evidence="1 2" key="1">
    <citation type="submission" date="2018-10" db="EMBL/GenBank/DDBJ databases">
        <title>Genomic Encyclopedia of Archaeal and Bacterial Type Strains, Phase II (KMG-II): from individual species to whole genera.</title>
        <authorList>
            <person name="Goeker M."/>
        </authorList>
    </citation>
    <scope>NUCLEOTIDE SEQUENCE [LARGE SCALE GENOMIC DNA]</scope>
    <source>
        <strain evidence="1 2">DSM 18602</strain>
    </source>
</reference>
<evidence type="ECO:0000313" key="1">
    <source>
        <dbReference type="EMBL" id="RKR80158.1"/>
    </source>
</evidence>
<protein>
    <submittedName>
        <fullName evidence="1">Uncharacterized protein</fullName>
    </submittedName>
</protein>
<accession>A0A495IVY8</accession>
<dbReference type="AlphaFoldDB" id="A0A495IVY8"/>
<organism evidence="1 2">
    <name type="scientific">Mucilaginibacter gracilis</name>
    <dbReference type="NCBI Taxonomy" id="423350"/>
    <lineage>
        <taxon>Bacteria</taxon>
        <taxon>Pseudomonadati</taxon>
        <taxon>Bacteroidota</taxon>
        <taxon>Sphingobacteriia</taxon>
        <taxon>Sphingobacteriales</taxon>
        <taxon>Sphingobacteriaceae</taxon>
        <taxon>Mucilaginibacter</taxon>
    </lineage>
</organism>
<evidence type="ECO:0000313" key="2">
    <source>
        <dbReference type="Proteomes" id="UP000268007"/>
    </source>
</evidence>